<sequence length="362" mass="39521">MAASILSFPLPKPSSVSIIAKATSSAPTTLSPPPPPAETLDQNFGRKGIKFLESAGGNVPSVELTVRNGSSLKLQIPNGHVTSYKPKVYWRDDGFEEVLYTLPPAGNSSSSKGGIGLVLNDSSDPNSKGSLLKTSEWTVKDVDSDSIDALQVELSSTSGTLEITYVVSLYPLSMATAVIVKNNGRKAVNLTAAILTHFKLKKRGRAGIQGLKGCSYCTQPPLPSNYEVLSPSEAMRTEDPGLFSIGWEPEKKQGEWSVQDVPLTVLKHKLSRVYATPPADRLKDFYNTIPSKYEIHDQGRQLFYRFIRMGFEDIYLCNPGSFSDKYGKDYFICTGPASMLIPIVVNPGDEWRGAQVIEHDNL</sequence>
<dbReference type="PANTHER" id="PTHR11122:SF18">
    <property type="entry name" value="PHOTOSYNTHETIC NDH SUBUNIT OF SUBCOMPLEX B 2, CHLOROPLASTIC"/>
    <property type="match status" value="1"/>
</dbReference>
<gene>
    <name evidence="1" type="ORF">ACH5RR_002550</name>
</gene>
<dbReference type="Gene3D" id="2.70.98.10">
    <property type="match status" value="1"/>
</dbReference>
<dbReference type="Proteomes" id="UP001630127">
    <property type="component" value="Unassembled WGS sequence"/>
</dbReference>
<comment type="caution">
    <text evidence="1">The sequence shown here is derived from an EMBL/GenBank/DDBJ whole genome shotgun (WGS) entry which is preliminary data.</text>
</comment>
<name>A0ABD3AS95_9GENT</name>
<dbReference type="AlphaFoldDB" id="A0ABD3AS95"/>
<keyword evidence="2" id="KW-1185">Reference proteome</keyword>
<reference evidence="1 2" key="1">
    <citation type="submission" date="2024-11" db="EMBL/GenBank/DDBJ databases">
        <title>A near-complete genome assembly of Cinchona calisaya.</title>
        <authorList>
            <person name="Lian D.C."/>
            <person name="Zhao X.W."/>
            <person name="Wei L."/>
        </authorList>
    </citation>
    <scope>NUCLEOTIDE SEQUENCE [LARGE SCALE GENOMIC DNA]</scope>
    <source>
        <tissue evidence="1">Nenye</tissue>
    </source>
</reference>
<dbReference type="InterPro" id="IPR011013">
    <property type="entry name" value="Gal_mutarotase_sf_dom"/>
</dbReference>
<accession>A0ABD3AS95</accession>
<evidence type="ECO:0008006" key="3">
    <source>
        <dbReference type="Google" id="ProtNLM"/>
    </source>
</evidence>
<organism evidence="1 2">
    <name type="scientific">Cinchona calisaya</name>
    <dbReference type="NCBI Taxonomy" id="153742"/>
    <lineage>
        <taxon>Eukaryota</taxon>
        <taxon>Viridiplantae</taxon>
        <taxon>Streptophyta</taxon>
        <taxon>Embryophyta</taxon>
        <taxon>Tracheophyta</taxon>
        <taxon>Spermatophyta</taxon>
        <taxon>Magnoliopsida</taxon>
        <taxon>eudicotyledons</taxon>
        <taxon>Gunneridae</taxon>
        <taxon>Pentapetalae</taxon>
        <taxon>asterids</taxon>
        <taxon>lamiids</taxon>
        <taxon>Gentianales</taxon>
        <taxon>Rubiaceae</taxon>
        <taxon>Cinchonoideae</taxon>
        <taxon>Cinchoneae</taxon>
        <taxon>Cinchona</taxon>
    </lineage>
</organism>
<protein>
    <recommendedName>
        <fullName evidence="3">Photosynthetic NDH subcomplex B 2</fullName>
    </recommendedName>
</protein>
<evidence type="ECO:0000313" key="1">
    <source>
        <dbReference type="EMBL" id="KAL3534089.1"/>
    </source>
</evidence>
<dbReference type="SUPFAM" id="SSF74650">
    <property type="entry name" value="Galactose mutarotase-like"/>
    <property type="match status" value="1"/>
</dbReference>
<dbReference type="EMBL" id="JBJUIK010000002">
    <property type="protein sequence ID" value="KAL3534089.1"/>
    <property type="molecule type" value="Genomic_DNA"/>
</dbReference>
<dbReference type="PANTHER" id="PTHR11122">
    <property type="entry name" value="APOSPORY-ASSOCIATED PROTEIN C-RELATED"/>
    <property type="match status" value="1"/>
</dbReference>
<dbReference type="InterPro" id="IPR014718">
    <property type="entry name" value="GH-type_carb-bd"/>
</dbReference>
<proteinExistence type="predicted"/>
<evidence type="ECO:0000313" key="2">
    <source>
        <dbReference type="Proteomes" id="UP001630127"/>
    </source>
</evidence>